<name>A0AAE1DVU4_9GAST</name>
<accession>A0AAE1DVU4</accession>
<evidence type="ECO:0000313" key="2">
    <source>
        <dbReference type="Proteomes" id="UP001283361"/>
    </source>
</evidence>
<dbReference type="Proteomes" id="UP001283361">
    <property type="component" value="Unassembled WGS sequence"/>
</dbReference>
<organism evidence="1 2">
    <name type="scientific">Elysia crispata</name>
    <name type="common">lettuce slug</name>
    <dbReference type="NCBI Taxonomy" id="231223"/>
    <lineage>
        <taxon>Eukaryota</taxon>
        <taxon>Metazoa</taxon>
        <taxon>Spiralia</taxon>
        <taxon>Lophotrochozoa</taxon>
        <taxon>Mollusca</taxon>
        <taxon>Gastropoda</taxon>
        <taxon>Heterobranchia</taxon>
        <taxon>Euthyneura</taxon>
        <taxon>Panpulmonata</taxon>
        <taxon>Sacoglossa</taxon>
        <taxon>Placobranchoidea</taxon>
        <taxon>Plakobranchidae</taxon>
        <taxon>Elysia</taxon>
    </lineage>
</organism>
<dbReference type="EMBL" id="JAWDGP010002185">
    <property type="protein sequence ID" value="KAK3784859.1"/>
    <property type="molecule type" value="Genomic_DNA"/>
</dbReference>
<keyword evidence="2" id="KW-1185">Reference proteome</keyword>
<protein>
    <submittedName>
        <fullName evidence="1">Uncharacterized protein</fullName>
    </submittedName>
</protein>
<comment type="caution">
    <text evidence="1">The sequence shown here is derived from an EMBL/GenBank/DDBJ whole genome shotgun (WGS) entry which is preliminary data.</text>
</comment>
<gene>
    <name evidence="1" type="ORF">RRG08_056815</name>
</gene>
<proteinExistence type="predicted"/>
<sequence length="86" mass="9275">MFYGPSGLSFDKRAALKDDRCARIPGTVGFPLRPPWIPVLAHSARLPGIKPAANNCIIFGNDRMMNSPLVRDAARDGNGTQPMIGP</sequence>
<evidence type="ECO:0000313" key="1">
    <source>
        <dbReference type="EMBL" id="KAK3784859.1"/>
    </source>
</evidence>
<dbReference type="AlphaFoldDB" id="A0AAE1DVU4"/>
<reference evidence="1" key="1">
    <citation type="journal article" date="2023" name="G3 (Bethesda)">
        <title>A reference genome for the long-term kleptoplast-retaining sea slug Elysia crispata morphotype clarki.</title>
        <authorList>
            <person name="Eastman K.E."/>
            <person name="Pendleton A.L."/>
            <person name="Shaikh M.A."/>
            <person name="Suttiyut T."/>
            <person name="Ogas R."/>
            <person name="Tomko P."/>
            <person name="Gavelis G."/>
            <person name="Widhalm J.R."/>
            <person name="Wisecaver J.H."/>
        </authorList>
    </citation>
    <scope>NUCLEOTIDE SEQUENCE</scope>
    <source>
        <strain evidence="1">ECLA1</strain>
    </source>
</reference>